<organism evidence="2 3">
    <name type="scientific">Tetrabaena socialis</name>
    <dbReference type="NCBI Taxonomy" id="47790"/>
    <lineage>
        <taxon>Eukaryota</taxon>
        <taxon>Viridiplantae</taxon>
        <taxon>Chlorophyta</taxon>
        <taxon>core chlorophytes</taxon>
        <taxon>Chlorophyceae</taxon>
        <taxon>CS clade</taxon>
        <taxon>Chlamydomonadales</taxon>
        <taxon>Tetrabaenaceae</taxon>
        <taxon>Tetrabaena</taxon>
    </lineage>
</organism>
<accession>A0A2J8AIA7</accession>
<feature type="region of interest" description="Disordered" evidence="1">
    <location>
        <begin position="1"/>
        <end position="70"/>
    </location>
</feature>
<proteinExistence type="predicted"/>
<evidence type="ECO:0000256" key="1">
    <source>
        <dbReference type="SAM" id="MobiDB-lite"/>
    </source>
</evidence>
<gene>
    <name evidence="2" type="ORF">TSOC_000822</name>
</gene>
<dbReference type="OrthoDB" id="10529450at2759"/>
<dbReference type="EMBL" id="PGGS01000012">
    <property type="protein sequence ID" value="PNH12246.1"/>
    <property type="molecule type" value="Genomic_DNA"/>
</dbReference>
<reference evidence="2 3" key="1">
    <citation type="journal article" date="2017" name="Mol. Biol. Evol.">
        <title>The 4-celled Tetrabaena socialis nuclear genome reveals the essential components for genetic control of cell number at the origin of multicellularity in the volvocine lineage.</title>
        <authorList>
            <person name="Featherston J."/>
            <person name="Arakaki Y."/>
            <person name="Hanschen E.R."/>
            <person name="Ferris P.J."/>
            <person name="Michod R.E."/>
            <person name="Olson B.J.S.C."/>
            <person name="Nozaki H."/>
            <person name="Durand P.M."/>
        </authorList>
    </citation>
    <scope>NUCLEOTIDE SEQUENCE [LARGE SCALE GENOMIC DNA]</scope>
    <source>
        <strain evidence="2 3">NIES-571</strain>
    </source>
</reference>
<evidence type="ECO:0000313" key="2">
    <source>
        <dbReference type="EMBL" id="PNH12246.1"/>
    </source>
</evidence>
<protein>
    <submittedName>
        <fullName evidence="2">Uncharacterized protein</fullName>
    </submittedName>
</protein>
<dbReference type="Proteomes" id="UP000236333">
    <property type="component" value="Unassembled WGS sequence"/>
</dbReference>
<evidence type="ECO:0000313" key="3">
    <source>
        <dbReference type="Proteomes" id="UP000236333"/>
    </source>
</evidence>
<keyword evidence="3" id="KW-1185">Reference proteome</keyword>
<comment type="caution">
    <text evidence="2">The sequence shown here is derived from an EMBL/GenBank/DDBJ whole genome shotgun (WGS) entry which is preliminary data.</text>
</comment>
<name>A0A2J8AIA7_9CHLO</name>
<dbReference type="AlphaFoldDB" id="A0A2J8AIA7"/>
<sequence length="100" mass="10396">MNIASVGRNAASLKQASQPRPMVPAPSTSLGLRRTSGCARPAARPLHHPPRAATPTPTVPGQYVTGGDGDPEMVAFQESQQAALRPSAAEEARTVLDQGK</sequence>